<name>A0A447KVI5_SEROD</name>
<dbReference type="Proteomes" id="UP000281391">
    <property type="component" value="Chromosome"/>
</dbReference>
<evidence type="ECO:0000313" key="2">
    <source>
        <dbReference type="Proteomes" id="UP000281391"/>
    </source>
</evidence>
<accession>A0A447KVI5</accession>
<sequence>MRLSPTFERPLLTHVTGCFGSDPACFTCWHDALPPIYRLDPGMGWIALHFHAPPGKHRATQCIAMLARDVRSRARNAAILTAIGLHKTV</sequence>
<gene>
    <name evidence="1" type="ORF">NCTC11214_03733</name>
</gene>
<organism evidence="1 2">
    <name type="scientific">Serratia odorifera</name>
    <dbReference type="NCBI Taxonomy" id="618"/>
    <lineage>
        <taxon>Bacteria</taxon>
        <taxon>Pseudomonadati</taxon>
        <taxon>Pseudomonadota</taxon>
        <taxon>Gammaproteobacteria</taxon>
        <taxon>Enterobacterales</taxon>
        <taxon>Yersiniaceae</taxon>
        <taxon>Serratia</taxon>
    </lineage>
</organism>
<dbReference type="AlphaFoldDB" id="A0A447KVI5"/>
<dbReference type="KEGG" id="sof:NCTC11214_03733"/>
<protein>
    <submittedName>
        <fullName evidence="1">Uncharacterized protein</fullName>
    </submittedName>
</protein>
<proteinExistence type="predicted"/>
<evidence type="ECO:0000313" key="1">
    <source>
        <dbReference type="EMBL" id="VDZ61389.1"/>
    </source>
</evidence>
<dbReference type="EMBL" id="LR134117">
    <property type="protein sequence ID" value="VDZ61389.1"/>
    <property type="molecule type" value="Genomic_DNA"/>
</dbReference>
<reference evidence="1 2" key="1">
    <citation type="submission" date="2018-12" db="EMBL/GenBank/DDBJ databases">
        <authorList>
            <consortium name="Pathogen Informatics"/>
        </authorList>
    </citation>
    <scope>NUCLEOTIDE SEQUENCE [LARGE SCALE GENOMIC DNA]</scope>
    <source>
        <strain evidence="1 2">NCTC11214</strain>
    </source>
</reference>